<accession>A0A918NFZ5</accession>
<reference evidence="1 2" key="1">
    <citation type="journal article" date="2014" name="Int. J. Syst. Evol. Microbiol.">
        <title>Complete genome sequence of Corynebacterium casei LMG S-19264T (=DSM 44701T), isolated from a smear-ripened cheese.</title>
        <authorList>
            <consortium name="US DOE Joint Genome Institute (JGI-PGF)"/>
            <person name="Walter F."/>
            <person name="Albersmeier A."/>
            <person name="Kalinowski J."/>
            <person name="Ruckert C."/>
        </authorList>
    </citation>
    <scope>NUCLEOTIDE SEQUENCE [LARGE SCALE GENOMIC DNA]</scope>
    <source>
        <strain evidence="1 2">KCTC 23968</strain>
    </source>
</reference>
<protein>
    <recommendedName>
        <fullName evidence="3">DUF721 domain-containing protein</fullName>
    </recommendedName>
</protein>
<gene>
    <name evidence="1" type="ORF">GCM10011309_13110</name>
</gene>
<evidence type="ECO:0008006" key="3">
    <source>
        <dbReference type="Google" id="ProtNLM"/>
    </source>
</evidence>
<evidence type="ECO:0000313" key="1">
    <source>
        <dbReference type="EMBL" id="GGX64352.1"/>
    </source>
</evidence>
<dbReference type="Proteomes" id="UP000600865">
    <property type="component" value="Unassembled WGS sequence"/>
</dbReference>
<dbReference type="AlphaFoldDB" id="A0A918NFZ5"/>
<name>A0A918NFZ5_9PROT</name>
<proteinExistence type="predicted"/>
<evidence type="ECO:0000313" key="2">
    <source>
        <dbReference type="Proteomes" id="UP000600865"/>
    </source>
</evidence>
<dbReference type="RefSeq" id="WP_189582999.1">
    <property type="nucleotide sequence ID" value="NZ_BMYV01000001.1"/>
</dbReference>
<dbReference type="InterPro" id="IPR010593">
    <property type="entry name" value="DUF1159"/>
</dbReference>
<sequence>MADEKRHNRQVLGQWIEGQRARPQFRAAPSAGLSVSKIMRPLAKKHGGGQSALALERVWPEIMGPRWSKISTPVRFLGGRDGRTLIISAPGPAAALILAQSGPIIARLNTHLGSSHVSRIKVVQSRMTAPASSQPKRGLAPRQEAALQDGLAQVKNERLKNALEAMGRNVISKGS</sequence>
<keyword evidence="2" id="KW-1185">Reference proteome</keyword>
<dbReference type="InterPro" id="IPR007922">
    <property type="entry name" value="DciA-like"/>
</dbReference>
<dbReference type="Pfam" id="PF05258">
    <property type="entry name" value="DciA"/>
    <property type="match status" value="1"/>
</dbReference>
<dbReference type="PIRSF" id="PIRSF032064">
    <property type="entry name" value="UCP032064"/>
    <property type="match status" value="1"/>
</dbReference>
<comment type="caution">
    <text evidence="1">The sequence shown here is derived from an EMBL/GenBank/DDBJ whole genome shotgun (WGS) entry which is preliminary data.</text>
</comment>
<dbReference type="EMBL" id="BMYV01000001">
    <property type="protein sequence ID" value="GGX64352.1"/>
    <property type="molecule type" value="Genomic_DNA"/>
</dbReference>
<organism evidence="1 2">
    <name type="scientific">Litorimonas cladophorae</name>
    <dbReference type="NCBI Taxonomy" id="1220491"/>
    <lineage>
        <taxon>Bacteria</taxon>
        <taxon>Pseudomonadati</taxon>
        <taxon>Pseudomonadota</taxon>
        <taxon>Alphaproteobacteria</taxon>
        <taxon>Maricaulales</taxon>
        <taxon>Robiginitomaculaceae</taxon>
    </lineage>
</organism>